<name>A0ABW0KRV3_9BACT</name>
<sequence>MPTSFTLSPQDRVMVFAPHPDDEALGCGGLIQQAVALGAQVRVVFQTDGDNNPWPQRYVEQRWKIDAACRQRWGARRRVEAARSLQTLGLPADAAAFFGLPDQGLTRLSQQKDARTLELHVSELQTFRPTLLVVPSQDDNHPDHVGSYDLIQEAMRRAGMDLPQWAYLIHRRWFCPEAAGLTLHLSLHQKARKLAAIECHETQLFLSSSRFCAYARDSEVFIPSNPT</sequence>
<dbReference type="EMBL" id="JBHSMQ010000004">
    <property type="protein sequence ID" value="MFC5455483.1"/>
    <property type="molecule type" value="Genomic_DNA"/>
</dbReference>
<dbReference type="PANTHER" id="PTHR12993">
    <property type="entry name" value="N-ACETYLGLUCOSAMINYL-PHOSPHATIDYLINOSITOL DE-N-ACETYLASE-RELATED"/>
    <property type="match status" value="1"/>
</dbReference>
<organism evidence="1 2">
    <name type="scientific">Prosthecobacter fluviatilis</name>
    <dbReference type="NCBI Taxonomy" id="445931"/>
    <lineage>
        <taxon>Bacteria</taxon>
        <taxon>Pseudomonadati</taxon>
        <taxon>Verrucomicrobiota</taxon>
        <taxon>Verrucomicrobiia</taxon>
        <taxon>Verrucomicrobiales</taxon>
        <taxon>Verrucomicrobiaceae</taxon>
        <taxon>Prosthecobacter</taxon>
    </lineage>
</organism>
<comment type="caution">
    <text evidence="1">The sequence shown here is derived from an EMBL/GenBank/DDBJ whole genome shotgun (WGS) entry which is preliminary data.</text>
</comment>
<dbReference type="SUPFAM" id="SSF102588">
    <property type="entry name" value="LmbE-like"/>
    <property type="match status" value="1"/>
</dbReference>
<dbReference type="Gene3D" id="3.40.50.10320">
    <property type="entry name" value="LmbE-like"/>
    <property type="match status" value="1"/>
</dbReference>
<dbReference type="Proteomes" id="UP001596052">
    <property type="component" value="Unassembled WGS sequence"/>
</dbReference>
<proteinExistence type="predicted"/>
<keyword evidence="1" id="KW-0378">Hydrolase</keyword>
<dbReference type="RefSeq" id="WP_377166613.1">
    <property type="nucleotide sequence ID" value="NZ_JBHSMQ010000004.1"/>
</dbReference>
<dbReference type="PANTHER" id="PTHR12993:SF29">
    <property type="entry name" value="BLR3841 PROTEIN"/>
    <property type="match status" value="1"/>
</dbReference>
<dbReference type="GO" id="GO:0016787">
    <property type="term" value="F:hydrolase activity"/>
    <property type="evidence" value="ECO:0007669"/>
    <property type="project" value="UniProtKB-KW"/>
</dbReference>
<evidence type="ECO:0000313" key="2">
    <source>
        <dbReference type="Proteomes" id="UP001596052"/>
    </source>
</evidence>
<accession>A0ABW0KRV3</accession>
<gene>
    <name evidence="1" type="ORF">ACFQDI_11495</name>
</gene>
<keyword evidence="2" id="KW-1185">Reference proteome</keyword>
<evidence type="ECO:0000313" key="1">
    <source>
        <dbReference type="EMBL" id="MFC5455483.1"/>
    </source>
</evidence>
<dbReference type="InterPro" id="IPR003737">
    <property type="entry name" value="GlcNAc_PI_deacetylase-related"/>
</dbReference>
<dbReference type="InterPro" id="IPR024078">
    <property type="entry name" value="LmbE-like_dom_sf"/>
</dbReference>
<reference evidence="2" key="1">
    <citation type="journal article" date="2019" name="Int. J. Syst. Evol. Microbiol.">
        <title>The Global Catalogue of Microorganisms (GCM) 10K type strain sequencing project: providing services to taxonomists for standard genome sequencing and annotation.</title>
        <authorList>
            <consortium name="The Broad Institute Genomics Platform"/>
            <consortium name="The Broad Institute Genome Sequencing Center for Infectious Disease"/>
            <person name="Wu L."/>
            <person name="Ma J."/>
        </authorList>
    </citation>
    <scope>NUCLEOTIDE SEQUENCE [LARGE SCALE GENOMIC DNA]</scope>
    <source>
        <strain evidence="2">CGMCC 4.1469</strain>
    </source>
</reference>
<dbReference type="Pfam" id="PF02585">
    <property type="entry name" value="PIG-L"/>
    <property type="match status" value="1"/>
</dbReference>
<dbReference type="EC" id="3.5.1.-" evidence="1"/>
<protein>
    <submittedName>
        <fullName evidence="1">PIG-L deacetylase family protein</fullName>
        <ecNumber evidence="1">3.5.1.-</ecNumber>
    </submittedName>
</protein>